<dbReference type="RefSeq" id="XP_066672420.1">
    <property type="nucleotide sequence ID" value="XM_066808802.1"/>
</dbReference>
<gene>
    <name evidence="1" type="ORF">PG997_004487</name>
</gene>
<organism evidence="1 2">
    <name type="scientific">Apiospora hydei</name>
    <dbReference type="NCBI Taxonomy" id="1337664"/>
    <lineage>
        <taxon>Eukaryota</taxon>
        <taxon>Fungi</taxon>
        <taxon>Dikarya</taxon>
        <taxon>Ascomycota</taxon>
        <taxon>Pezizomycotina</taxon>
        <taxon>Sordariomycetes</taxon>
        <taxon>Xylariomycetidae</taxon>
        <taxon>Amphisphaeriales</taxon>
        <taxon>Apiosporaceae</taxon>
        <taxon>Apiospora</taxon>
    </lineage>
</organism>
<sequence>MPSSNQSSPNNHDIELKLFPIKEDFSSSIAQGSHDTMREPIYDDFATPSGGLHGHHHLHHPSATPPRFLRSWADGFRRDPNQRITPKDPISDIMAGESGSLLTQQTSHNGRIPSGHSYDMRMAALSTAQSSLLRRLKGRHLQMIAIGGSIGTAFLCLDSRNFASAAS</sequence>
<reference evidence="1 2" key="1">
    <citation type="submission" date="2023-01" db="EMBL/GenBank/DDBJ databases">
        <title>Analysis of 21 Apiospora genomes using comparative genomics revels a genus with tremendous synthesis potential of carbohydrate active enzymes and secondary metabolites.</title>
        <authorList>
            <person name="Sorensen T."/>
        </authorList>
    </citation>
    <scope>NUCLEOTIDE SEQUENCE [LARGE SCALE GENOMIC DNA]</scope>
    <source>
        <strain evidence="1 2">CBS 114990</strain>
    </source>
</reference>
<dbReference type="Proteomes" id="UP001433268">
    <property type="component" value="Unassembled WGS sequence"/>
</dbReference>
<evidence type="ECO:0000313" key="2">
    <source>
        <dbReference type="Proteomes" id="UP001433268"/>
    </source>
</evidence>
<name>A0ABR1X281_9PEZI</name>
<accession>A0ABR1X281</accession>
<comment type="caution">
    <text evidence="1">The sequence shown here is derived from an EMBL/GenBank/DDBJ whole genome shotgun (WGS) entry which is preliminary data.</text>
</comment>
<keyword evidence="2" id="KW-1185">Reference proteome</keyword>
<dbReference type="EMBL" id="JAQQWN010000004">
    <property type="protein sequence ID" value="KAK8089526.1"/>
    <property type="molecule type" value="Genomic_DNA"/>
</dbReference>
<dbReference type="GeneID" id="92041862"/>
<protein>
    <submittedName>
        <fullName evidence="1">Uncharacterized protein</fullName>
    </submittedName>
</protein>
<proteinExistence type="predicted"/>
<evidence type="ECO:0000313" key="1">
    <source>
        <dbReference type="EMBL" id="KAK8089526.1"/>
    </source>
</evidence>